<gene>
    <name evidence="1" type="ORF">QFC20_006637</name>
</gene>
<dbReference type="Proteomes" id="UP001230649">
    <property type="component" value="Unassembled WGS sequence"/>
</dbReference>
<keyword evidence="2" id="KW-1185">Reference proteome</keyword>
<organism evidence="1 2">
    <name type="scientific">Naganishia adeliensis</name>
    <dbReference type="NCBI Taxonomy" id="92952"/>
    <lineage>
        <taxon>Eukaryota</taxon>
        <taxon>Fungi</taxon>
        <taxon>Dikarya</taxon>
        <taxon>Basidiomycota</taxon>
        <taxon>Agaricomycotina</taxon>
        <taxon>Tremellomycetes</taxon>
        <taxon>Filobasidiales</taxon>
        <taxon>Filobasidiaceae</taxon>
        <taxon>Naganishia</taxon>
    </lineage>
</organism>
<evidence type="ECO:0000313" key="2">
    <source>
        <dbReference type="Proteomes" id="UP001230649"/>
    </source>
</evidence>
<proteinExistence type="predicted"/>
<comment type="caution">
    <text evidence="1">The sequence shown here is derived from an EMBL/GenBank/DDBJ whole genome shotgun (WGS) entry which is preliminary data.</text>
</comment>
<accession>A0ACC2V8K1</accession>
<name>A0ACC2V8K1_9TREE</name>
<protein>
    <submittedName>
        <fullName evidence="1">Uncharacterized protein</fullName>
    </submittedName>
</protein>
<dbReference type="EMBL" id="JASBWS010000123">
    <property type="protein sequence ID" value="KAJ9095494.1"/>
    <property type="molecule type" value="Genomic_DNA"/>
</dbReference>
<sequence length="352" mass="37973">MTVPIPTTALPAVPQSSGEHDRTSSEKRWTAYMPALFHPEAIEYAHSKFNLLQPGKGLSQEECLAQADGLLMRVGKLPESQLNETAAPRLRIIARNGTGVDMIHKDTCIRRGIVVTNQPGGNAQAVAELALTLILTLLRRVIEVNQRLRAGERVPSISVLAPGLYGKVVGLVGMGDIAYETAKLLVHGFNCKIVVYSPTSAKTKWTPSCPNAPDVAIPHTRASTLAELLPQVDVLSLHCPLLPETKHLISTTELSLLRPSAIIINTARGGIIDEIALATALRERQIAGAGIDVWETEPPTTEKYAELIGMQNVVALPHLGGSTDKVTKIGCMNAVDIAFDFLEGKPARNRVY</sequence>
<evidence type="ECO:0000313" key="1">
    <source>
        <dbReference type="EMBL" id="KAJ9095494.1"/>
    </source>
</evidence>
<reference evidence="1" key="1">
    <citation type="submission" date="2023-04" db="EMBL/GenBank/DDBJ databases">
        <title>Draft Genome sequencing of Naganishia species isolated from polar environments using Oxford Nanopore Technology.</title>
        <authorList>
            <person name="Leo P."/>
            <person name="Venkateswaran K."/>
        </authorList>
    </citation>
    <scope>NUCLEOTIDE SEQUENCE</scope>
    <source>
        <strain evidence="1">MNA-CCFEE 5262</strain>
    </source>
</reference>